<evidence type="ECO:0000256" key="5">
    <source>
        <dbReference type="ARBA" id="ARBA00023136"/>
    </source>
</evidence>
<dbReference type="InterPro" id="IPR051461">
    <property type="entry name" value="UPF0750_membrane"/>
</dbReference>
<evidence type="ECO:0000313" key="7">
    <source>
        <dbReference type="EMBL" id="PKU50158.1"/>
    </source>
</evidence>
<comment type="caution">
    <text evidence="7">The sequence shown here is derived from an EMBL/GenBank/DDBJ whole genome shotgun (WGS) entry which is preliminary data.</text>
</comment>
<proteinExistence type="predicted"/>
<sequence>MYFFTKGLVIIVGSISLSLGINLFLTPYEILDGGVVGLALILHYLYKLKIGLMIIIISIPIFIIAWFKYRAYFYNSIHGLIASSVIIDLLKPVRNLVQMDALYSAILGGILVGFGIGLMLRFQTSTGGTDLIAQFICDKTGINVGILIFFIDSIVIVIGGFLLSTSTFLLSIITVLVVGITTSVITSRSRVSGT</sequence>
<protein>
    <recommendedName>
        <fullName evidence="9">YitT family protein</fullName>
    </recommendedName>
</protein>
<gene>
    <name evidence="7" type="ORF">CRI88_20220</name>
</gene>
<reference evidence="7 8" key="1">
    <citation type="submission" date="2017-10" db="EMBL/GenBank/DDBJ databases">
        <title>Draft genome of Lysinibacillus fusiformis strain Juneja, a laboratory-derived pathogen of Drosophila melanogaster.</title>
        <authorList>
            <person name="Smith B.R."/>
            <person name="Unckless R.L."/>
        </authorList>
    </citation>
    <scope>NUCLEOTIDE SEQUENCE [LARGE SCALE GENOMIC DNA]</scope>
    <source>
        <strain evidence="7 8">Juneja</strain>
    </source>
</reference>
<dbReference type="InterPro" id="IPR003740">
    <property type="entry name" value="YitT"/>
</dbReference>
<organism evidence="7 8">
    <name type="scientific">Lysinibacillus fusiformis</name>
    <dbReference type="NCBI Taxonomy" id="28031"/>
    <lineage>
        <taxon>Bacteria</taxon>
        <taxon>Bacillati</taxon>
        <taxon>Bacillota</taxon>
        <taxon>Bacilli</taxon>
        <taxon>Bacillales</taxon>
        <taxon>Bacillaceae</taxon>
        <taxon>Lysinibacillus</taxon>
    </lineage>
</organism>
<name>A0A2I0UVV7_9BACI</name>
<evidence type="ECO:0000256" key="6">
    <source>
        <dbReference type="SAM" id="Phobius"/>
    </source>
</evidence>
<keyword evidence="4 6" id="KW-1133">Transmembrane helix</keyword>
<feature type="transmembrane region" description="Helical" evidence="6">
    <location>
        <begin position="102"/>
        <end position="120"/>
    </location>
</feature>
<dbReference type="RefSeq" id="WP_058845215.1">
    <property type="nucleotide sequence ID" value="NZ_PDFK01000009.1"/>
</dbReference>
<keyword evidence="3 6" id="KW-0812">Transmembrane</keyword>
<feature type="transmembrane region" description="Helical" evidence="6">
    <location>
        <begin position="72"/>
        <end position="90"/>
    </location>
</feature>
<feature type="transmembrane region" description="Helical" evidence="6">
    <location>
        <begin position="7"/>
        <end position="28"/>
    </location>
</feature>
<comment type="subcellular location">
    <subcellularLocation>
        <location evidence="1">Cell membrane</location>
        <topology evidence="1">Multi-pass membrane protein</topology>
    </subcellularLocation>
</comment>
<feature type="transmembrane region" description="Helical" evidence="6">
    <location>
        <begin position="168"/>
        <end position="186"/>
    </location>
</feature>
<evidence type="ECO:0000256" key="4">
    <source>
        <dbReference type="ARBA" id="ARBA00022989"/>
    </source>
</evidence>
<dbReference type="Proteomes" id="UP000234956">
    <property type="component" value="Unassembled WGS sequence"/>
</dbReference>
<evidence type="ECO:0000256" key="1">
    <source>
        <dbReference type="ARBA" id="ARBA00004651"/>
    </source>
</evidence>
<dbReference type="AlphaFoldDB" id="A0A2I0UVV7"/>
<dbReference type="EMBL" id="PDFK01000009">
    <property type="protein sequence ID" value="PKU50158.1"/>
    <property type="molecule type" value="Genomic_DNA"/>
</dbReference>
<dbReference type="GO" id="GO:0005886">
    <property type="term" value="C:plasma membrane"/>
    <property type="evidence" value="ECO:0007669"/>
    <property type="project" value="UniProtKB-SubCell"/>
</dbReference>
<dbReference type="Pfam" id="PF02588">
    <property type="entry name" value="YitT_membrane"/>
    <property type="match status" value="1"/>
</dbReference>
<keyword evidence="2" id="KW-1003">Cell membrane</keyword>
<dbReference type="PANTHER" id="PTHR33545">
    <property type="entry name" value="UPF0750 MEMBRANE PROTEIN YITT-RELATED"/>
    <property type="match status" value="1"/>
</dbReference>
<evidence type="ECO:0000313" key="8">
    <source>
        <dbReference type="Proteomes" id="UP000234956"/>
    </source>
</evidence>
<evidence type="ECO:0008006" key="9">
    <source>
        <dbReference type="Google" id="ProtNLM"/>
    </source>
</evidence>
<feature type="transmembrane region" description="Helical" evidence="6">
    <location>
        <begin position="48"/>
        <end position="67"/>
    </location>
</feature>
<accession>A0A2I0UVV7</accession>
<dbReference type="PANTHER" id="PTHR33545:SF5">
    <property type="entry name" value="UPF0750 MEMBRANE PROTEIN YITT"/>
    <property type="match status" value="1"/>
</dbReference>
<evidence type="ECO:0000256" key="2">
    <source>
        <dbReference type="ARBA" id="ARBA00022475"/>
    </source>
</evidence>
<feature type="transmembrane region" description="Helical" evidence="6">
    <location>
        <begin position="141"/>
        <end position="162"/>
    </location>
</feature>
<evidence type="ECO:0000256" key="3">
    <source>
        <dbReference type="ARBA" id="ARBA00022692"/>
    </source>
</evidence>
<keyword evidence="5 6" id="KW-0472">Membrane</keyword>